<proteinExistence type="predicted"/>
<evidence type="ECO:0000313" key="2">
    <source>
        <dbReference type="EMBL" id="MBW6440020.1"/>
    </source>
</evidence>
<comment type="caution">
    <text evidence="2">The sequence shown here is derived from an EMBL/GenBank/DDBJ whole genome shotgun (WGS) entry which is preliminary data.</text>
</comment>
<dbReference type="Gene3D" id="3.40.50.150">
    <property type="entry name" value="Vaccinia Virus protein VP39"/>
    <property type="match status" value="1"/>
</dbReference>
<evidence type="ECO:0000313" key="3">
    <source>
        <dbReference type="Proteomes" id="UP001519863"/>
    </source>
</evidence>
<keyword evidence="3" id="KW-1185">Reference proteome</keyword>
<dbReference type="RefSeq" id="WP_220149153.1">
    <property type="nucleotide sequence ID" value="NZ_JAHXZI010000035.1"/>
</dbReference>
<dbReference type="Proteomes" id="UP001519863">
    <property type="component" value="Unassembled WGS sequence"/>
</dbReference>
<dbReference type="Pfam" id="PF04672">
    <property type="entry name" value="Methyltransf_19"/>
    <property type="match status" value="1"/>
</dbReference>
<dbReference type="InterPro" id="IPR029063">
    <property type="entry name" value="SAM-dependent_MTases_sf"/>
</dbReference>
<evidence type="ECO:0000256" key="1">
    <source>
        <dbReference type="SAM" id="MobiDB-lite"/>
    </source>
</evidence>
<feature type="compositionally biased region" description="Low complexity" evidence="1">
    <location>
        <begin position="48"/>
        <end position="60"/>
    </location>
</feature>
<dbReference type="GO" id="GO:0032259">
    <property type="term" value="P:methylation"/>
    <property type="evidence" value="ECO:0007669"/>
    <property type="project" value="UniProtKB-KW"/>
</dbReference>
<accession>A0ABS7BGK2</accession>
<feature type="region of interest" description="Disordered" evidence="1">
    <location>
        <begin position="47"/>
        <end position="78"/>
    </location>
</feature>
<dbReference type="EMBL" id="JAHXZI010000035">
    <property type="protein sequence ID" value="MBW6440020.1"/>
    <property type="molecule type" value="Genomic_DNA"/>
</dbReference>
<reference evidence="2 3" key="1">
    <citation type="journal article" date="2013" name="Antonie Van Leeuwenhoek">
        <title>Actinoplanes hulinensis sp. nov., a novel actinomycete isolated from soybean root (Glycine max (L.) Merr).</title>
        <authorList>
            <person name="Shen Y."/>
            <person name="Liu C."/>
            <person name="Wang X."/>
            <person name="Zhao J."/>
            <person name="Jia F."/>
            <person name="Zhang Y."/>
            <person name="Wang L."/>
            <person name="Yang D."/>
            <person name="Xiang W."/>
        </authorList>
    </citation>
    <scope>NUCLEOTIDE SEQUENCE [LARGE SCALE GENOMIC DNA]</scope>
    <source>
        <strain evidence="2 3">NEAU-M9</strain>
    </source>
</reference>
<protein>
    <submittedName>
        <fullName evidence="2">SAM-dependent methyltransferase</fullName>
    </submittedName>
</protein>
<keyword evidence="2" id="KW-0489">Methyltransferase</keyword>
<sequence length="150" mass="16197">MQQGARWQRAPFCPRTADEVARHFHGLEVVEPGIASVSDWRPITDSRPVSAEAAGSGAVAEPRRCRPGCTAKRPGAGDMSLIPRIQSRPIRARLSGCGAPDSSWGRYRPTQRWHSLTCPGRSTCLRYSTAPAMSHSQPQLSGCCCHGSAT</sequence>
<name>A0ABS7BGK2_9ACTN</name>
<dbReference type="GO" id="GO:0008168">
    <property type="term" value="F:methyltransferase activity"/>
    <property type="evidence" value="ECO:0007669"/>
    <property type="project" value="UniProtKB-KW"/>
</dbReference>
<dbReference type="InterPro" id="IPR006764">
    <property type="entry name" value="SAM_dep_MeTrfase_SAV2177_type"/>
</dbReference>
<keyword evidence="2" id="KW-0808">Transferase</keyword>
<gene>
    <name evidence="2" type="ORF">KZ829_40480</name>
</gene>
<organism evidence="2 3">
    <name type="scientific">Actinoplanes hulinensis</name>
    <dbReference type="NCBI Taxonomy" id="1144547"/>
    <lineage>
        <taxon>Bacteria</taxon>
        <taxon>Bacillati</taxon>
        <taxon>Actinomycetota</taxon>
        <taxon>Actinomycetes</taxon>
        <taxon>Micromonosporales</taxon>
        <taxon>Micromonosporaceae</taxon>
        <taxon>Actinoplanes</taxon>
    </lineage>
</organism>